<keyword evidence="3" id="KW-1185">Reference proteome</keyword>
<accession>A0ABN2W3F8</accession>
<comment type="caution">
    <text evidence="2">The sequence shown here is derived from an EMBL/GenBank/DDBJ whole genome shotgun (WGS) entry which is preliminary data.</text>
</comment>
<dbReference type="CDD" id="cd02440">
    <property type="entry name" value="AdoMet_MTases"/>
    <property type="match status" value="1"/>
</dbReference>
<dbReference type="Proteomes" id="UP001501480">
    <property type="component" value="Unassembled WGS sequence"/>
</dbReference>
<dbReference type="RefSeq" id="WP_344328698.1">
    <property type="nucleotide sequence ID" value="NZ_BAAAPY010000008.1"/>
</dbReference>
<dbReference type="PANTHER" id="PTHR43591:SF24">
    <property type="entry name" value="2-METHOXY-6-POLYPRENYL-1,4-BENZOQUINOL METHYLASE, MITOCHONDRIAL"/>
    <property type="match status" value="1"/>
</dbReference>
<dbReference type="Gene3D" id="3.40.50.150">
    <property type="entry name" value="Vaccinia Virus protein VP39"/>
    <property type="match status" value="1"/>
</dbReference>
<gene>
    <name evidence="2" type="ORF">GCM10009821_23340</name>
</gene>
<dbReference type="InterPro" id="IPR013216">
    <property type="entry name" value="Methyltransf_11"/>
</dbReference>
<protein>
    <recommendedName>
        <fullName evidence="1">Methyltransferase type 11 domain-containing protein</fullName>
    </recommendedName>
</protein>
<name>A0ABN2W3F8_9ACTN</name>
<reference evidence="2 3" key="1">
    <citation type="journal article" date="2019" name="Int. J. Syst. Evol. Microbiol.">
        <title>The Global Catalogue of Microorganisms (GCM) 10K type strain sequencing project: providing services to taxonomists for standard genome sequencing and annotation.</title>
        <authorList>
            <consortium name="The Broad Institute Genomics Platform"/>
            <consortium name="The Broad Institute Genome Sequencing Center for Infectious Disease"/>
            <person name="Wu L."/>
            <person name="Ma J."/>
        </authorList>
    </citation>
    <scope>NUCLEOTIDE SEQUENCE [LARGE SCALE GENOMIC DNA]</scope>
    <source>
        <strain evidence="2 3">JCM 15749</strain>
    </source>
</reference>
<dbReference type="EMBL" id="BAAAPY010000008">
    <property type="protein sequence ID" value="GAA2081932.1"/>
    <property type="molecule type" value="Genomic_DNA"/>
</dbReference>
<sequence length="266" mass="27864">MTTHDPEARRRAAETWDSGDYVQLAERLAPAASALVDHAGPARGGRALDVAAGTGSLAAGLASAGWRSTAVDVAPGLVAAGRARTREFGLDVTWLEGVLDDLPVPDGSQDLVGSSFGLIFASDPAHALAEVGRVLAPDGRLVLSTWPQDGYMAGMTAVMTEHLPAGDRTAGPFRWGDEATLQDWLGEHFLDVTTSTHTLPWQFPSAQAAVDFCFLCSPGHVAAARFAGDNAPAMKADVVDHLIEVNGRSGPVNLALDYLVTSARAR</sequence>
<organism evidence="2 3">
    <name type="scientific">Aeromicrobium halocynthiae</name>
    <dbReference type="NCBI Taxonomy" id="560557"/>
    <lineage>
        <taxon>Bacteria</taxon>
        <taxon>Bacillati</taxon>
        <taxon>Actinomycetota</taxon>
        <taxon>Actinomycetes</taxon>
        <taxon>Propionibacteriales</taxon>
        <taxon>Nocardioidaceae</taxon>
        <taxon>Aeromicrobium</taxon>
    </lineage>
</organism>
<proteinExistence type="predicted"/>
<feature type="domain" description="Methyltransferase type 11" evidence="1">
    <location>
        <begin position="48"/>
        <end position="143"/>
    </location>
</feature>
<dbReference type="SUPFAM" id="SSF53335">
    <property type="entry name" value="S-adenosyl-L-methionine-dependent methyltransferases"/>
    <property type="match status" value="1"/>
</dbReference>
<evidence type="ECO:0000313" key="3">
    <source>
        <dbReference type="Proteomes" id="UP001501480"/>
    </source>
</evidence>
<dbReference type="InterPro" id="IPR029063">
    <property type="entry name" value="SAM-dependent_MTases_sf"/>
</dbReference>
<evidence type="ECO:0000313" key="2">
    <source>
        <dbReference type="EMBL" id="GAA2081932.1"/>
    </source>
</evidence>
<dbReference type="PANTHER" id="PTHR43591">
    <property type="entry name" value="METHYLTRANSFERASE"/>
    <property type="match status" value="1"/>
</dbReference>
<dbReference type="Pfam" id="PF08241">
    <property type="entry name" value="Methyltransf_11"/>
    <property type="match status" value="1"/>
</dbReference>
<evidence type="ECO:0000259" key="1">
    <source>
        <dbReference type="Pfam" id="PF08241"/>
    </source>
</evidence>